<proteinExistence type="inferred from homology"/>
<evidence type="ECO:0000259" key="10">
    <source>
        <dbReference type="Pfam" id="PF04928"/>
    </source>
</evidence>
<dbReference type="GO" id="GO:1990817">
    <property type="term" value="F:poly(A) RNA polymerase activity"/>
    <property type="evidence" value="ECO:0007669"/>
    <property type="project" value="UniProtKB-EC"/>
</dbReference>
<protein>
    <recommendedName>
        <fullName evidence="3">polynucleotide adenylyltransferase</fullName>
        <ecNumber evidence="3">2.7.7.19</ecNumber>
    </recommendedName>
</protein>
<dbReference type="Gene3D" id="1.10.1410.10">
    <property type="match status" value="1"/>
</dbReference>
<comment type="subcellular location">
    <subcellularLocation>
        <location evidence="1">Nucleus</location>
    </subcellularLocation>
</comment>
<reference evidence="12" key="1">
    <citation type="submission" date="2022-11" db="UniProtKB">
        <authorList>
            <consortium name="WormBaseParasite"/>
        </authorList>
    </citation>
    <scope>IDENTIFICATION</scope>
</reference>
<evidence type="ECO:0000256" key="6">
    <source>
        <dbReference type="ARBA" id="ARBA00022741"/>
    </source>
</evidence>
<dbReference type="Proteomes" id="UP000887563">
    <property type="component" value="Unplaced"/>
</dbReference>
<keyword evidence="8" id="KW-0539">Nucleus</keyword>
<comment type="catalytic activity">
    <reaction evidence="9">
        <text>RNA(n) + ATP = RNA(n)-3'-adenine ribonucleotide + diphosphate</text>
        <dbReference type="Rhea" id="RHEA:11332"/>
        <dbReference type="Rhea" id="RHEA-COMP:14527"/>
        <dbReference type="Rhea" id="RHEA-COMP:17347"/>
        <dbReference type="ChEBI" id="CHEBI:30616"/>
        <dbReference type="ChEBI" id="CHEBI:33019"/>
        <dbReference type="ChEBI" id="CHEBI:140395"/>
        <dbReference type="ChEBI" id="CHEBI:173115"/>
        <dbReference type="EC" id="2.7.7.19"/>
    </reaction>
</comment>
<evidence type="ECO:0000256" key="4">
    <source>
        <dbReference type="ARBA" id="ARBA00022664"/>
    </source>
</evidence>
<sequence>MSLADPGESLDIRIQYLNRKFPKISTLFVFELSHSTCNFIYGGKYGFLNGSSLSILTAKLILLFPSGSVSFLMEKFFFVYSNWNWKYPIKIEKLTKFGSQGWNYNLDIKSKNNLYKNNVEEINKKRKLKYLILMFMTIITPGYPEQNTMFNVNLSTFEIIQRGLIKGK</sequence>
<evidence type="ECO:0000313" key="12">
    <source>
        <dbReference type="WBParaSite" id="Minc3s02575g30719"/>
    </source>
</evidence>
<evidence type="ECO:0000256" key="8">
    <source>
        <dbReference type="ARBA" id="ARBA00023242"/>
    </source>
</evidence>
<keyword evidence="6" id="KW-0547">Nucleotide-binding</keyword>
<evidence type="ECO:0000256" key="1">
    <source>
        <dbReference type="ARBA" id="ARBA00004123"/>
    </source>
</evidence>
<evidence type="ECO:0000256" key="9">
    <source>
        <dbReference type="ARBA" id="ARBA00048830"/>
    </source>
</evidence>
<dbReference type="GO" id="GO:0005634">
    <property type="term" value="C:nucleus"/>
    <property type="evidence" value="ECO:0007669"/>
    <property type="project" value="UniProtKB-SubCell"/>
</dbReference>
<keyword evidence="5" id="KW-0808">Transferase</keyword>
<dbReference type="Pfam" id="PF04928">
    <property type="entry name" value="PAP_central"/>
    <property type="match status" value="1"/>
</dbReference>
<dbReference type="PANTHER" id="PTHR10682">
    <property type="entry name" value="POLY A POLYMERASE"/>
    <property type="match status" value="1"/>
</dbReference>
<keyword evidence="4" id="KW-0507">mRNA processing</keyword>
<dbReference type="InterPro" id="IPR007012">
    <property type="entry name" value="PolA_pol_cen_dom"/>
</dbReference>
<keyword evidence="11" id="KW-1185">Reference proteome</keyword>
<evidence type="ECO:0000313" key="11">
    <source>
        <dbReference type="Proteomes" id="UP000887563"/>
    </source>
</evidence>
<dbReference type="WBParaSite" id="Minc3s02575g30719">
    <property type="protein sequence ID" value="Minc3s02575g30719"/>
    <property type="gene ID" value="Minc3s02575g30719"/>
</dbReference>
<dbReference type="GO" id="GO:0006397">
    <property type="term" value="P:mRNA processing"/>
    <property type="evidence" value="ECO:0007669"/>
    <property type="project" value="UniProtKB-KW"/>
</dbReference>
<dbReference type="EC" id="2.7.7.19" evidence="3"/>
<evidence type="ECO:0000256" key="7">
    <source>
        <dbReference type="ARBA" id="ARBA00022840"/>
    </source>
</evidence>
<dbReference type="PANTHER" id="PTHR10682:SF10">
    <property type="entry name" value="POLYNUCLEOTIDE ADENYLYLTRANSFERASE"/>
    <property type="match status" value="1"/>
</dbReference>
<evidence type="ECO:0000256" key="5">
    <source>
        <dbReference type="ARBA" id="ARBA00022679"/>
    </source>
</evidence>
<evidence type="ECO:0000256" key="2">
    <source>
        <dbReference type="ARBA" id="ARBA00010912"/>
    </source>
</evidence>
<organism evidence="11 12">
    <name type="scientific">Meloidogyne incognita</name>
    <name type="common">Southern root-knot nematode worm</name>
    <name type="synonym">Oxyuris incognita</name>
    <dbReference type="NCBI Taxonomy" id="6306"/>
    <lineage>
        <taxon>Eukaryota</taxon>
        <taxon>Metazoa</taxon>
        <taxon>Ecdysozoa</taxon>
        <taxon>Nematoda</taxon>
        <taxon>Chromadorea</taxon>
        <taxon>Rhabditida</taxon>
        <taxon>Tylenchina</taxon>
        <taxon>Tylenchomorpha</taxon>
        <taxon>Tylenchoidea</taxon>
        <taxon>Meloidogynidae</taxon>
        <taxon>Meloidogyninae</taxon>
        <taxon>Meloidogyne</taxon>
        <taxon>Meloidogyne incognita group</taxon>
    </lineage>
</organism>
<keyword evidence="7" id="KW-0067">ATP-binding</keyword>
<dbReference type="SUPFAM" id="SSF81631">
    <property type="entry name" value="PAP/OAS1 substrate-binding domain"/>
    <property type="match status" value="1"/>
</dbReference>
<feature type="domain" description="Poly(A) polymerase central" evidence="10">
    <location>
        <begin position="39"/>
        <end position="167"/>
    </location>
</feature>
<dbReference type="GO" id="GO:0005524">
    <property type="term" value="F:ATP binding"/>
    <property type="evidence" value="ECO:0007669"/>
    <property type="project" value="UniProtKB-KW"/>
</dbReference>
<name>A0A914MV61_MELIC</name>
<evidence type="ECO:0000256" key="3">
    <source>
        <dbReference type="ARBA" id="ARBA00012388"/>
    </source>
</evidence>
<dbReference type="AlphaFoldDB" id="A0A914MV61"/>
<comment type="similarity">
    <text evidence="2">Belongs to the poly(A) polymerase family.</text>
</comment>
<accession>A0A914MV61</accession>